<protein>
    <submittedName>
        <fullName evidence="1">Uncharacterized protein</fullName>
    </submittedName>
</protein>
<organism evidence="1">
    <name type="scientific">Loa loa</name>
    <name type="common">Eye worm</name>
    <name type="synonym">Filaria loa</name>
    <dbReference type="NCBI Taxonomy" id="7209"/>
    <lineage>
        <taxon>Eukaryota</taxon>
        <taxon>Metazoa</taxon>
        <taxon>Ecdysozoa</taxon>
        <taxon>Nematoda</taxon>
        <taxon>Chromadorea</taxon>
        <taxon>Rhabditida</taxon>
        <taxon>Spirurina</taxon>
        <taxon>Spiruromorpha</taxon>
        <taxon>Filarioidea</taxon>
        <taxon>Onchocercidae</taxon>
        <taxon>Loa</taxon>
    </lineage>
</organism>
<reference evidence="1" key="1">
    <citation type="submission" date="2012-04" db="EMBL/GenBank/DDBJ databases">
        <title>The Genome Sequence of Loa loa.</title>
        <authorList>
            <consortium name="The Broad Institute Genome Sequencing Platform"/>
            <consortium name="Broad Institute Genome Sequencing Center for Infectious Disease"/>
            <person name="Nutman T.B."/>
            <person name="Fink D.L."/>
            <person name="Russ C."/>
            <person name="Young S."/>
            <person name="Zeng Q."/>
            <person name="Gargeya S."/>
            <person name="Alvarado L."/>
            <person name="Berlin A."/>
            <person name="Chapman S.B."/>
            <person name="Chen Z."/>
            <person name="Freedman E."/>
            <person name="Gellesch M."/>
            <person name="Goldberg J."/>
            <person name="Griggs A."/>
            <person name="Gujja S."/>
            <person name="Heilman E.R."/>
            <person name="Heiman D."/>
            <person name="Howarth C."/>
            <person name="Mehta T."/>
            <person name="Neiman D."/>
            <person name="Pearson M."/>
            <person name="Roberts A."/>
            <person name="Saif S."/>
            <person name="Shea T."/>
            <person name="Shenoy N."/>
            <person name="Sisk P."/>
            <person name="Stolte C."/>
            <person name="Sykes S."/>
            <person name="White J."/>
            <person name="Yandava C."/>
            <person name="Haas B."/>
            <person name="Henn M.R."/>
            <person name="Nusbaum C."/>
            <person name="Birren B."/>
        </authorList>
    </citation>
    <scope>NUCLEOTIDE SEQUENCE [LARGE SCALE GENOMIC DNA]</scope>
</reference>
<dbReference type="AlphaFoldDB" id="A0A1S0TM23"/>
<sequence length="151" mass="16884">MASSHYLEFGREPGINGNSIYFTTAEDFSGSTVTSGQVKQMDEGKVTSSITNDTTIKSDDYCKLNISNDSNIFIPTKGTNCAARIGRKAIIRDETTEGKDKNVRKQQIVSMYATPALNNCRDIIDGNWQNDDEGMNKFKNKQELKLLEQKE</sequence>
<proteinExistence type="predicted"/>
<dbReference type="CTD" id="9949486"/>
<dbReference type="GeneID" id="9949486"/>
<evidence type="ECO:0000313" key="1">
    <source>
        <dbReference type="EMBL" id="EFO16481.1"/>
    </source>
</evidence>
<dbReference type="OrthoDB" id="5813422at2759"/>
<dbReference type="RefSeq" id="XP_003147589.1">
    <property type="nucleotide sequence ID" value="XM_003147541.1"/>
</dbReference>
<dbReference type="InParanoid" id="A0A1S0TM23"/>
<dbReference type="EMBL" id="JH712275">
    <property type="protein sequence ID" value="EFO16481.1"/>
    <property type="molecule type" value="Genomic_DNA"/>
</dbReference>
<accession>A0A1S0TM23</accession>
<gene>
    <name evidence="1" type="ORF">LOAG_12027</name>
</gene>
<name>A0A1S0TM23_LOALO</name>
<dbReference type="KEGG" id="loa:LOAG_12027"/>